<organism evidence="12 13">
    <name type="scientific">Cellulomonas denverensis</name>
    <dbReference type="NCBI Taxonomy" id="264297"/>
    <lineage>
        <taxon>Bacteria</taxon>
        <taxon>Bacillati</taxon>
        <taxon>Actinomycetota</taxon>
        <taxon>Actinomycetes</taxon>
        <taxon>Micrococcales</taxon>
        <taxon>Cellulomonadaceae</taxon>
        <taxon>Cellulomonas</taxon>
    </lineage>
</organism>
<keyword evidence="7 9" id="KW-0472">Membrane</keyword>
<dbReference type="SMART" id="SM00116">
    <property type="entry name" value="CBS"/>
    <property type="match status" value="2"/>
</dbReference>
<dbReference type="InterPro" id="IPR006669">
    <property type="entry name" value="MgtE_transporter"/>
</dbReference>
<dbReference type="Pfam" id="PF00571">
    <property type="entry name" value="CBS"/>
    <property type="match status" value="2"/>
</dbReference>
<reference evidence="12 13" key="1">
    <citation type="submission" date="2020-04" db="EMBL/GenBank/DDBJ databases">
        <title>MicrobeNet Type strains.</title>
        <authorList>
            <person name="Nicholson A.C."/>
        </authorList>
    </citation>
    <scope>NUCLEOTIDE SEQUENCE [LARGE SCALE GENOMIC DNA]</scope>
    <source>
        <strain evidence="12 13">ATCC BAA-788</strain>
    </source>
</reference>
<evidence type="ECO:0000256" key="3">
    <source>
        <dbReference type="ARBA" id="ARBA00022448"/>
    </source>
</evidence>
<keyword evidence="6 9" id="KW-1133">Transmembrane helix</keyword>
<comment type="caution">
    <text evidence="12">The sequence shown here is derived from an EMBL/GenBank/DDBJ whole genome shotgun (WGS) entry which is preliminary data.</text>
</comment>
<gene>
    <name evidence="12" type="primary">mgtE</name>
    <name evidence="12" type="ORF">HGA03_02030</name>
</gene>
<dbReference type="PANTHER" id="PTHR41394:SF8">
    <property type="entry name" value="MAGNESIUM TRANSPORTER MGTE"/>
    <property type="match status" value="1"/>
</dbReference>
<dbReference type="EMBL" id="JAAXOX010000001">
    <property type="protein sequence ID" value="NKY21440.1"/>
    <property type="molecule type" value="Genomic_DNA"/>
</dbReference>
<dbReference type="Pfam" id="PF01769">
    <property type="entry name" value="MgtE"/>
    <property type="match status" value="1"/>
</dbReference>
<keyword evidence="4 9" id="KW-0812">Transmembrane</keyword>
<dbReference type="SUPFAM" id="SSF161093">
    <property type="entry name" value="MgtE membrane domain-like"/>
    <property type="match status" value="1"/>
</dbReference>
<dbReference type="InterPro" id="IPR036739">
    <property type="entry name" value="SLC41_membr_dom_sf"/>
</dbReference>
<dbReference type="SMART" id="SM00924">
    <property type="entry name" value="MgtE_N"/>
    <property type="match status" value="1"/>
</dbReference>
<evidence type="ECO:0000313" key="13">
    <source>
        <dbReference type="Proteomes" id="UP000581206"/>
    </source>
</evidence>
<accession>A0A7X6KTD6</accession>
<comment type="subunit">
    <text evidence="9">Homodimer.</text>
</comment>
<evidence type="ECO:0000256" key="7">
    <source>
        <dbReference type="ARBA" id="ARBA00023136"/>
    </source>
</evidence>
<dbReference type="InterPro" id="IPR006667">
    <property type="entry name" value="SLC41_membr_dom"/>
</dbReference>
<keyword evidence="5 9" id="KW-0460">Magnesium</keyword>
<evidence type="ECO:0000256" key="8">
    <source>
        <dbReference type="PROSITE-ProRule" id="PRU00703"/>
    </source>
</evidence>
<evidence type="ECO:0000256" key="4">
    <source>
        <dbReference type="ARBA" id="ARBA00022692"/>
    </source>
</evidence>
<feature type="transmembrane region" description="Helical" evidence="9">
    <location>
        <begin position="375"/>
        <end position="394"/>
    </location>
</feature>
<keyword evidence="9" id="KW-1003">Cell membrane</keyword>
<dbReference type="GO" id="GO:0005886">
    <property type="term" value="C:plasma membrane"/>
    <property type="evidence" value="ECO:0007669"/>
    <property type="project" value="UniProtKB-SubCell"/>
</dbReference>
<dbReference type="Gene3D" id="1.10.220.30">
    <property type="match status" value="1"/>
</dbReference>
<evidence type="ECO:0000256" key="5">
    <source>
        <dbReference type="ARBA" id="ARBA00022842"/>
    </source>
</evidence>
<feature type="transmembrane region" description="Helical" evidence="9">
    <location>
        <begin position="406"/>
        <end position="428"/>
    </location>
</feature>
<dbReference type="GO" id="GO:0015095">
    <property type="term" value="F:magnesium ion transmembrane transporter activity"/>
    <property type="evidence" value="ECO:0007669"/>
    <property type="project" value="UniProtKB-UniRule"/>
</dbReference>
<dbReference type="Gene3D" id="3.10.580.10">
    <property type="entry name" value="CBS-domain"/>
    <property type="match status" value="1"/>
</dbReference>
<dbReference type="AlphaFoldDB" id="A0A7X6KTD6"/>
<dbReference type="InterPro" id="IPR006668">
    <property type="entry name" value="Mg_transptr_MgtE_intracell_dom"/>
</dbReference>
<evidence type="ECO:0000259" key="11">
    <source>
        <dbReference type="PROSITE" id="PS51371"/>
    </source>
</evidence>
<dbReference type="PROSITE" id="PS51371">
    <property type="entry name" value="CBS"/>
    <property type="match status" value="2"/>
</dbReference>
<proteinExistence type="inferred from homology"/>
<comment type="function">
    <text evidence="9">Acts as a magnesium transporter.</text>
</comment>
<keyword evidence="3 9" id="KW-0813">Transport</keyword>
<evidence type="ECO:0000256" key="9">
    <source>
        <dbReference type="RuleBase" id="RU362011"/>
    </source>
</evidence>
<feature type="transmembrane region" description="Helical" evidence="9">
    <location>
        <begin position="327"/>
        <end position="354"/>
    </location>
</feature>
<keyword evidence="13" id="KW-1185">Reference proteome</keyword>
<protein>
    <recommendedName>
        <fullName evidence="9">Magnesium transporter MgtE</fullName>
    </recommendedName>
</protein>
<evidence type="ECO:0000256" key="6">
    <source>
        <dbReference type="ARBA" id="ARBA00022989"/>
    </source>
</evidence>
<feature type="domain" description="CBS" evidence="11">
    <location>
        <begin position="218"/>
        <end position="273"/>
    </location>
</feature>
<feature type="transmembrane region" description="Helical" evidence="9">
    <location>
        <begin position="301"/>
        <end position="321"/>
    </location>
</feature>
<keyword evidence="8" id="KW-0129">CBS domain</keyword>
<feature type="compositionally biased region" description="Low complexity" evidence="10">
    <location>
        <begin position="1"/>
        <end position="13"/>
    </location>
</feature>
<dbReference type="Proteomes" id="UP000581206">
    <property type="component" value="Unassembled WGS sequence"/>
</dbReference>
<evidence type="ECO:0000256" key="2">
    <source>
        <dbReference type="ARBA" id="ARBA00009749"/>
    </source>
</evidence>
<comment type="similarity">
    <text evidence="2 9">Belongs to the SLC41A transporter family.</text>
</comment>
<dbReference type="InterPro" id="IPR000644">
    <property type="entry name" value="CBS_dom"/>
</dbReference>
<sequence>MTRHTPALARRPAAQPPTPLDLHDVVAIGTRRAVEVWLEQTPDPRRRADDLADLSDAQVRSLVGLLDPATADELLGTLDPHAAAEVLHVVSVPVAAGLVDSLDPDEAAELLRALPDAERADVLGAMRVVRSAVVRGLLAWPDDSAAARMNPEVATVRPTMTVREAVDELRAQPDRTADAGEVWVTSDPAAEGGPALLGLVTFRDLVLAAPELLVADLMREDVVTVEPTADQERAARLLQDHRLAALPVVADGQLLGVLTGDDVADIVEEEATEDAVRQGGAAPMDVPYLRASPLLLWRKRIVWLLVLFVTATITSSVLQYYEDELETVIALTLFVPLLIGAGGNAGTQITATVIRAMATGSVRLRDAGRVVRKEVTTGFLVCVTIAAVGWLRAWTMGVGGEVALTVAVAAGAIILWASMIASLLPLLLRKVGLDPAVGSGPLITTLVDGTGLIIYFTVARWFITALGG</sequence>
<dbReference type="RefSeq" id="WP_168628526.1">
    <property type="nucleotide sequence ID" value="NZ_BONL01000022.1"/>
</dbReference>
<dbReference type="CDD" id="cd04606">
    <property type="entry name" value="CBS_pair_Mg_transporter"/>
    <property type="match status" value="1"/>
</dbReference>
<dbReference type="InterPro" id="IPR046342">
    <property type="entry name" value="CBS_dom_sf"/>
</dbReference>
<evidence type="ECO:0000256" key="10">
    <source>
        <dbReference type="SAM" id="MobiDB-lite"/>
    </source>
</evidence>
<dbReference type="GO" id="GO:0046872">
    <property type="term" value="F:metal ion binding"/>
    <property type="evidence" value="ECO:0007669"/>
    <property type="project" value="UniProtKB-KW"/>
</dbReference>
<feature type="region of interest" description="Disordered" evidence="10">
    <location>
        <begin position="1"/>
        <end position="20"/>
    </location>
</feature>
<dbReference type="SUPFAM" id="SSF54631">
    <property type="entry name" value="CBS-domain pair"/>
    <property type="match status" value="1"/>
</dbReference>
<dbReference type="NCBIfam" id="TIGR00400">
    <property type="entry name" value="mgtE"/>
    <property type="match status" value="1"/>
</dbReference>
<dbReference type="PANTHER" id="PTHR41394">
    <property type="entry name" value="MAGNESIUM TRANSPORTER MGTE"/>
    <property type="match status" value="1"/>
</dbReference>
<keyword evidence="9" id="KW-0479">Metal-binding</keyword>
<feature type="domain" description="CBS" evidence="11">
    <location>
        <begin position="149"/>
        <end position="217"/>
    </location>
</feature>
<dbReference type="SUPFAM" id="SSF158791">
    <property type="entry name" value="MgtE N-terminal domain-like"/>
    <property type="match status" value="1"/>
</dbReference>
<evidence type="ECO:0000256" key="1">
    <source>
        <dbReference type="ARBA" id="ARBA00004141"/>
    </source>
</evidence>
<comment type="subcellular location">
    <subcellularLocation>
        <location evidence="9">Cell membrane</location>
        <topology evidence="9">Multi-pass membrane protein</topology>
    </subcellularLocation>
    <subcellularLocation>
        <location evidence="1">Membrane</location>
        <topology evidence="1">Multi-pass membrane protein</topology>
    </subcellularLocation>
</comment>
<dbReference type="Gene3D" id="1.10.357.20">
    <property type="entry name" value="SLC41 divalent cation transporters, integral membrane domain"/>
    <property type="match status" value="1"/>
</dbReference>
<name>A0A7X6KTD6_9CELL</name>
<feature type="transmembrane region" description="Helical" evidence="9">
    <location>
        <begin position="440"/>
        <end position="463"/>
    </location>
</feature>
<evidence type="ECO:0000313" key="12">
    <source>
        <dbReference type="EMBL" id="NKY21440.1"/>
    </source>
</evidence>
<dbReference type="Pfam" id="PF03448">
    <property type="entry name" value="MgtE_N"/>
    <property type="match status" value="1"/>
</dbReference>